<comment type="caution">
    <text evidence="1">The sequence shown here is derived from an EMBL/GenBank/DDBJ whole genome shotgun (WGS) entry which is preliminary data.</text>
</comment>
<dbReference type="PANTHER" id="PTHR42941:SF1">
    <property type="entry name" value="SLL1037 PROTEIN"/>
    <property type="match status" value="1"/>
</dbReference>
<evidence type="ECO:0000313" key="2">
    <source>
        <dbReference type="Proteomes" id="UP001215503"/>
    </source>
</evidence>
<name>A0ABT5YNV1_9PROT</name>
<keyword evidence="2" id="KW-1185">Reference proteome</keyword>
<accession>A0ABT5YNV1</accession>
<gene>
    <name evidence="1" type="ORF">P2G67_11665</name>
</gene>
<sequence>MDRQGLTRRHLLAVLSAASSLPLLPSALRAQDPSFLRIGTASTAGIYFPIGSLLASAISSPPGSRECERGGSCGVPGLVAVVQTTHGSVDNVVGLAEGRLETAFCQADVAYWAFQGEGPFEGQTPQEELRAIANLYPEVVHLVVRAGSNIRSVEDLRGRRISIDADGSGTQVDAKLILDAWGLSPDDLEAHYVPANIAAGMLRVGELDGFFMVAGVPTPSIQDLAREAPINLVPITGDPAQTLQTRYPFFTRTNVPPGAYPSTFPITSLSIGAQWLTTTALSDDLVYAITAALWHPNNRHLLDEGHPKGRLIRLETALDGLGVPLHPGARRFYEEMGMSVTEPFDLDAPEEAEPAEDRG</sequence>
<dbReference type="NCBIfam" id="TIGR02122">
    <property type="entry name" value="TRAP_TAXI"/>
    <property type="match status" value="1"/>
</dbReference>
<dbReference type="PANTHER" id="PTHR42941">
    <property type="entry name" value="SLL1037 PROTEIN"/>
    <property type="match status" value="1"/>
</dbReference>
<reference evidence="1 2" key="1">
    <citation type="submission" date="2023-03" db="EMBL/GenBank/DDBJ databases">
        <title>Fodinicurvata sp. CAU 1616 isolated from sea sendiment.</title>
        <authorList>
            <person name="Kim W."/>
        </authorList>
    </citation>
    <scope>NUCLEOTIDE SEQUENCE [LARGE SCALE GENOMIC DNA]</scope>
    <source>
        <strain evidence="1 2">CAU 1616</strain>
    </source>
</reference>
<evidence type="ECO:0000313" key="1">
    <source>
        <dbReference type="EMBL" id="MDF2096635.1"/>
    </source>
</evidence>
<protein>
    <submittedName>
        <fullName evidence="1">TAXI family TRAP transporter solute-binding subunit</fullName>
    </submittedName>
</protein>
<dbReference type="Gene3D" id="3.40.190.10">
    <property type="entry name" value="Periplasmic binding protein-like II"/>
    <property type="match status" value="2"/>
</dbReference>
<organism evidence="1 2">
    <name type="scientific">Aquibaculum arenosum</name>
    <dbReference type="NCBI Taxonomy" id="3032591"/>
    <lineage>
        <taxon>Bacteria</taxon>
        <taxon>Pseudomonadati</taxon>
        <taxon>Pseudomonadota</taxon>
        <taxon>Alphaproteobacteria</taxon>
        <taxon>Rhodospirillales</taxon>
        <taxon>Rhodovibrionaceae</taxon>
        <taxon>Aquibaculum</taxon>
    </lineage>
</organism>
<dbReference type="SUPFAM" id="SSF53850">
    <property type="entry name" value="Periplasmic binding protein-like II"/>
    <property type="match status" value="1"/>
</dbReference>
<proteinExistence type="predicted"/>
<dbReference type="InterPro" id="IPR011852">
    <property type="entry name" value="TRAP_TAXI"/>
</dbReference>
<dbReference type="RefSeq" id="WP_275823266.1">
    <property type="nucleotide sequence ID" value="NZ_JARHUD010000006.1"/>
</dbReference>
<dbReference type="CDD" id="cd13520">
    <property type="entry name" value="PBP2_TAXI_TRAP"/>
    <property type="match status" value="1"/>
</dbReference>
<dbReference type="Proteomes" id="UP001215503">
    <property type="component" value="Unassembled WGS sequence"/>
</dbReference>
<dbReference type="EMBL" id="JARHUD010000006">
    <property type="protein sequence ID" value="MDF2096635.1"/>
    <property type="molecule type" value="Genomic_DNA"/>
</dbReference>
<dbReference type="Pfam" id="PF16868">
    <property type="entry name" value="NMT1_3"/>
    <property type="match status" value="1"/>
</dbReference>